<dbReference type="PANTHER" id="PTHR23248:SF9">
    <property type="entry name" value="PHOSPHOLIPID SCRAMBLASE"/>
    <property type="match status" value="1"/>
</dbReference>
<keyword evidence="2" id="KW-0449">Lipoprotein</keyword>
<proteinExistence type="inferred from homology"/>
<keyword evidence="2" id="KW-0106">Calcium</keyword>
<feature type="compositionally biased region" description="Basic and acidic residues" evidence="3">
    <location>
        <begin position="1"/>
        <end position="16"/>
    </location>
</feature>
<dbReference type="GO" id="GO:0017128">
    <property type="term" value="F:phospholipid scramblase activity"/>
    <property type="evidence" value="ECO:0007669"/>
    <property type="project" value="InterPro"/>
</dbReference>
<feature type="region of interest" description="Disordered" evidence="3">
    <location>
        <begin position="1"/>
        <end position="24"/>
    </location>
</feature>
<comment type="similarity">
    <text evidence="1 2">Belongs to the phospholipid scramblase family.</text>
</comment>
<evidence type="ECO:0000313" key="4">
    <source>
        <dbReference type="EMBL" id="CAH0551538.1"/>
    </source>
</evidence>
<reference evidence="4" key="1">
    <citation type="submission" date="2021-12" db="EMBL/GenBank/DDBJ databases">
        <authorList>
            <person name="King R."/>
        </authorList>
    </citation>
    <scope>NUCLEOTIDE SEQUENCE</scope>
</reference>
<dbReference type="PANTHER" id="PTHR23248">
    <property type="entry name" value="PHOSPHOLIPID SCRAMBLASE-RELATED"/>
    <property type="match status" value="1"/>
</dbReference>
<protein>
    <recommendedName>
        <fullName evidence="2">Phospholipid scramblase</fullName>
    </recommendedName>
</protein>
<sequence>MDKPQVNDENAPKSNRESYPPSYASVVTNQPTPGFEPTVYTHLTSPMAGIDILRNLDYLSIERSASIRQAFQDNFMMERYKILDNQSQVLYKVQRKLKLEFICRQYTFQCLDQYENDVLHLERNIYVRGVFLVDQDIKVIIPPNIHLGTIEWARMGIFSPQFSVKDAQGNLLFLIIGQLDCSCCARIVFTIQENEAPIGKIQYKNMYETECQFPVHLTTVQKALLCGATMLIKDVIFERK</sequence>
<name>A0A9P0AVX8_BRAAE</name>
<keyword evidence="5" id="KW-1185">Reference proteome</keyword>
<dbReference type="Pfam" id="PF03803">
    <property type="entry name" value="Scramblase"/>
    <property type="match status" value="1"/>
</dbReference>
<organism evidence="4 5">
    <name type="scientific">Brassicogethes aeneus</name>
    <name type="common">Rape pollen beetle</name>
    <name type="synonym">Meligethes aeneus</name>
    <dbReference type="NCBI Taxonomy" id="1431903"/>
    <lineage>
        <taxon>Eukaryota</taxon>
        <taxon>Metazoa</taxon>
        <taxon>Ecdysozoa</taxon>
        <taxon>Arthropoda</taxon>
        <taxon>Hexapoda</taxon>
        <taxon>Insecta</taxon>
        <taxon>Pterygota</taxon>
        <taxon>Neoptera</taxon>
        <taxon>Endopterygota</taxon>
        <taxon>Coleoptera</taxon>
        <taxon>Polyphaga</taxon>
        <taxon>Cucujiformia</taxon>
        <taxon>Nitidulidae</taxon>
        <taxon>Meligethinae</taxon>
        <taxon>Brassicogethes</taxon>
    </lineage>
</organism>
<dbReference type="InterPro" id="IPR005552">
    <property type="entry name" value="Scramblase"/>
</dbReference>
<evidence type="ECO:0000313" key="5">
    <source>
        <dbReference type="Proteomes" id="UP001154078"/>
    </source>
</evidence>
<dbReference type="GO" id="GO:0005886">
    <property type="term" value="C:plasma membrane"/>
    <property type="evidence" value="ECO:0007669"/>
    <property type="project" value="TreeGrafter"/>
</dbReference>
<dbReference type="Proteomes" id="UP001154078">
    <property type="component" value="Chromosome 2"/>
</dbReference>
<dbReference type="AlphaFoldDB" id="A0A9P0AVX8"/>
<gene>
    <name evidence="4" type="ORF">MELIAE_LOCUS4122</name>
</gene>
<evidence type="ECO:0000256" key="3">
    <source>
        <dbReference type="SAM" id="MobiDB-lite"/>
    </source>
</evidence>
<evidence type="ECO:0000256" key="1">
    <source>
        <dbReference type="ARBA" id="ARBA00005350"/>
    </source>
</evidence>
<dbReference type="EMBL" id="OV121133">
    <property type="protein sequence ID" value="CAH0551538.1"/>
    <property type="molecule type" value="Genomic_DNA"/>
</dbReference>
<evidence type="ECO:0000256" key="2">
    <source>
        <dbReference type="RuleBase" id="RU363116"/>
    </source>
</evidence>
<keyword evidence="2" id="KW-0564">Palmitate</keyword>
<comment type="function">
    <text evidence="2">May mediate accelerated ATP-independent bidirectional transbilayer migration of phospholipids upon binding calcium ions that results in a loss of phospholipid asymmetry in the plasma membrane.</text>
</comment>
<comment type="cofactor">
    <cofactor evidence="2">
        <name>Ca(2+)</name>
        <dbReference type="ChEBI" id="CHEBI:29108"/>
    </cofactor>
</comment>
<accession>A0A9P0AVX8</accession>